<dbReference type="Proteomes" id="UP000280307">
    <property type="component" value="Unassembled WGS sequence"/>
</dbReference>
<protein>
    <submittedName>
        <fullName evidence="1">Uncharacterized protein</fullName>
    </submittedName>
</protein>
<name>A0A426U4R6_9CHLR</name>
<accession>A0A426U4R6</accession>
<dbReference type="AlphaFoldDB" id="A0A426U4R6"/>
<proteinExistence type="predicted"/>
<sequence length="416" mass="47408">MQKQLKIEQRTSIQEINALPKTAAATMRDRVARDAYLKLPQVHFYQLWIDYGALQTETAPDPAARLSELLNRLDDYRAYGQTQSGTLTGATAAALTISQTQAVTDLAGERLRFDQWLTLIARESFGGVAFRDLNAHAAILRHIFATITLPGDGARRLNDLYDQERIRSRIRAVFFARRQLQTNEQVIPQNAHLLAAKLTPVSEKNAYPSEVDTQSILQMDQAGKSGAQVEQDYRKVAETIRQQYATLSLPMPASAPVPEVSLAVRWKDSTLHYIPYSFAQSRLELNFLEACLQLQEFQQKKLELYYNGERGLTEFVINCYQKKGNFWKRLGEYTPDFLIMARGADGNPQRVLIVETKGAGFEESFKSRRAYVENDFLRLNADRFGYKRFEFLYIREADEPAARLAQLAAKINAFFI</sequence>
<evidence type="ECO:0000313" key="1">
    <source>
        <dbReference type="EMBL" id="RRR74916.1"/>
    </source>
</evidence>
<evidence type="ECO:0000313" key="2">
    <source>
        <dbReference type="Proteomes" id="UP000280307"/>
    </source>
</evidence>
<comment type="caution">
    <text evidence="1">The sequence shown here is derived from an EMBL/GenBank/DDBJ whole genome shotgun (WGS) entry which is preliminary data.</text>
</comment>
<dbReference type="EMBL" id="RSAS01000229">
    <property type="protein sequence ID" value="RRR74916.1"/>
    <property type="molecule type" value="Genomic_DNA"/>
</dbReference>
<organism evidence="1 2">
    <name type="scientific">Candidatus Viridilinea halotolerans</name>
    <dbReference type="NCBI Taxonomy" id="2491704"/>
    <lineage>
        <taxon>Bacteria</taxon>
        <taxon>Bacillati</taxon>
        <taxon>Chloroflexota</taxon>
        <taxon>Chloroflexia</taxon>
        <taxon>Chloroflexales</taxon>
        <taxon>Chloroflexineae</taxon>
        <taxon>Oscillochloridaceae</taxon>
        <taxon>Candidatus Viridilinea</taxon>
    </lineage>
</organism>
<reference evidence="1 2" key="1">
    <citation type="submission" date="2018-12" db="EMBL/GenBank/DDBJ databases">
        <title>Genome Sequence of Candidatus Viridilinea halotolerans isolated from saline sulfide-rich spring.</title>
        <authorList>
            <person name="Grouzdev D.S."/>
            <person name="Burganskaya E.I."/>
            <person name="Krutkina M.S."/>
            <person name="Sukhacheva M.V."/>
            <person name="Gorlenko V.M."/>
        </authorList>
    </citation>
    <scope>NUCLEOTIDE SEQUENCE [LARGE SCALE GENOMIC DNA]</scope>
    <source>
        <strain evidence="1">Chok-6</strain>
    </source>
</reference>
<gene>
    <name evidence="1" type="ORF">EI684_05975</name>
</gene>